<evidence type="ECO:0000256" key="1">
    <source>
        <dbReference type="SAM" id="MobiDB-lite"/>
    </source>
</evidence>
<keyword evidence="2" id="KW-0812">Transmembrane</keyword>
<dbReference type="InterPro" id="IPR021460">
    <property type="entry name" value="DUF3112"/>
</dbReference>
<evidence type="ECO:0000256" key="2">
    <source>
        <dbReference type="SAM" id="Phobius"/>
    </source>
</evidence>
<feature type="transmembrane region" description="Helical" evidence="2">
    <location>
        <begin position="246"/>
        <end position="265"/>
    </location>
</feature>
<name>A0A3A3AA27_9EURO</name>
<accession>A0A3A3AA27</accession>
<reference evidence="4" key="1">
    <citation type="submission" date="2017-02" db="EMBL/GenBank/DDBJ databases">
        <authorList>
            <person name="Tafer H."/>
            <person name="Lopandic K."/>
        </authorList>
    </citation>
    <scope>NUCLEOTIDE SEQUENCE [LARGE SCALE GENOMIC DNA]</scope>
    <source>
        <strain evidence="4">CBS 366.77</strain>
    </source>
</reference>
<gene>
    <name evidence="3" type="ORF">PHISCL_01449</name>
</gene>
<protein>
    <recommendedName>
        <fullName evidence="5">Integral membrane protein</fullName>
    </recommendedName>
</protein>
<evidence type="ECO:0000313" key="4">
    <source>
        <dbReference type="Proteomes" id="UP000266188"/>
    </source>
</evidence>
<dbReference type="PANTHER" id="PTHR35184">
    <property type="entry name" value="YALI0C10208P"/>
    <property type="match status" value="1"/>
</dbReference>
<feature type="transmembrane region" description="Helical" evidence="2">
    <location>
        <begin position="56"/>
        <end position="77"/>
    </location>
</feature>
<feature type="region of interest" description="Disordered" evidence="1">
    <location>
        <begin position="284"/>
        <end position="327"/>
    </location>
</feature>
<proteinExistence type="predicted"/>
<dbReference type="Pfam" id="PF11309">
    <property type="entry name" value="DUF3112"/>
    <property type="match status" value="1"/>
</dbReference>
<dbReference type="STRING" id="2070753.A0A3A3AA27"/>
<evidence type="ECO:0000313" key="3">
    <source>
        <dbReference type="EMBL" id="RJE26201.1"/>
    </source>
</evidence>
<feature type="compositionally biased region" description="Basic and acidic residues" evidence="1">
    <location>
        <begin position="286"/>
        <end position="300"/>
    </location>
</feature>
<feature type="transmembrane region" description="Helical" evidence="2">
    <location>
        <begin position="208"/>
        <end position="226"/>
    </location>
</feature>
<sequence length="327" mass="36643">MPSKQGQPAILGGHPTKTVDVPICSVFLFLFLLGAIFHMTVFQVNRRRGHKFIPSVVTFGFCMSRIAANIVRIAWAVHPTSQGLAIAAQILVAAGVVLLFILNLLFTQRMLRATHPTIGWARPVSWTFKAVYIFIVICIIMVITVVVQSFNTTNPNTLRIDHDIQLAAVTYITVVSFLPLPLLVFILLFPNRLRRIESFGTGSWYSKIILVALTSILLCLGASFRAGTTWLPSRPAIDPPWYVHKACFYVFNFSLEITVVAAYLVGRIDRRFYVPDGSSKVRHYRPRAEVENESEGRRDSDEDLDGVVGDKEKQHQTNGDQMNGCHV</sequence>
<keyword evidence="2" id="KW-0472">Membrane</keyword>
<comment type="caution">
    <text evidence="3">The sequence shown here is derived from an EMBL/GenBank/DDBJ whole genome shotgun (WGS) entry which is preliminary data.</text>
</comment>
<feature type="transmembrane region" description="Helical" evidence="2">
    <location>
        <begin position="83"/>
        <end position="106"/>
    </location>
</feature>
<dbReference type="AlphaFoldDB" id="A0A3A3AA27"/>
<organism evidence="3 4">
    <name type="scientific">Aspergillus sclerotialis</name>
    <dbReference type="NCBI Taxonomy" id="2070753"/>
    <lineage>
        <taxon>Eukaryota</taxon>
        <taxon>Fungi</taxon>
        <taxon>Dikarya</taxon>
        <taxon>Ascomycota</taxon>
        <taxon>Pezizomycotina</taxon>
        <taxon>Eurotiomycetes</taxon>
        <taxon>Eurotiomycetidae</taxon>
        <taxon>Eurotiales</taxon>
        <taxon>Aspergillaceae</taxon>
        <taxon>Aspergillus</taxon>
        <taxon>Aspergillus subgen. Polypaecilum</taxon>
    </lineage>
</organism>
<dbReference type="OrthoDB" id="3357002at2759"/>
<feature type="transmembrane region" description="Helical" evidence="2">
    <location>
        <begin position="126"/>
        <end position="148"/>
    </location>
</feature>
<keyword evidence="2" id="KW-1133">Transmembrane helix</keyword>
<keyword evidence="4" id="KW-1185">Reference proteome</keyword>
<feature type="transmembrane region" description="Helical" evidence="2">
    <location>
        <begin position="168"/>
        <end position="188"/>
    </location>
</feature>
<feature type="transmembrane region" description="Helical" evidence="2">
    <location>
        <begin position="20"/>
        <end position="44"/>
    </location>
</feature>
<dbReference type="PANTHER" id="PTHR35184:SF1">
    <property type="entry name" value="INTEGRAL MEMBRANE PROTEIN"/>
    <property type="match status" value="1"/>
</dbReference>
<dbReference type="EMBL" id="MVGC01000027">
    <property type="protein sequence ID" value="RJE26201.1"/>
    <property type="molecule type" value="Genomic_DNA"/>
</dbReference>
<evidence type="ECO:0008006" key="5">
    <source>
        <dbReference type="Google" id="ProtNLM"/>
    </source>
</evidence>
<dbReference type="Proteomes" id="UP000266188">
    <property type="component" value="Unassembled WGS sequence"/>
</dbReference>